<gene>
    <name evidence="2" type="ORF">Slati_0440800</name>
</gene>
<dbReference type="SUPFAM" id="SSF53098">
    <property type="entry name" value="Ribonuclease H-like"/>
    <property type="match status" value="1"/>
</dbReference>
<proteinExistence type="predicted"/>
<dbReference type="GO" id="GO:0015074">
    <property type="term" value="P:DNA integration"/>
    <property type="evidence" value="ECO:0007669"/>
    <property type="project" value="InterPro"/>
</dbReference>
<reference evidence="2" key="2">
    <citation type="journal article" date="2024" name="Plant">
        <title>Genomic evolution and insights into agronomic trait innovations of Sesamum species.</title>
        <authorList>
            <person name="Miao H."/>
            <person name="Wang L."/>
            <person name="Qu L."/>
            <person name="Liu H."/>
            <person name="Sun Y."/>
            <person name="Le M."/>
            <person name="Wang Q."/>
            <person name="Wei S."/>
            <person name="Zheng Y."/>
            <person name="Lin W."/>
            <person name="Duan Y."/>
            <person name="Cao H."/>
            <person name="Xiong S."/>
            <person name="Wang X."/>
            <person name="Wei L."/>
            <person name="Li C."/>
            <person name="Ma Q."/>
            <person name="Ju M."/>
            <person name="Zhao R."/>
            <person name="Li G."/>
            <person name="Mu C."/>
            <person name="Tian Q."/>
            <person name="Mei H."/>
            <person name="Zhang T."/>
            <person name="Gao T."/>
            <person name="Zhang H."/>
        </authorList>
    </citation>
    <scope>NUCLEOTIDE SEQUENCE</scope>
    <source>
        <strain evidence="2">KEN1</strain>
    </source>
</reference>
<dbReference type="GO" id="GO:0003676">
    <property type="term" value="F:nucleic acid binding"/>
    <property type="evidence" value="ECO:0007669"/>
    <property type="project" value="InterPro"/>
</dbReference>
<protein>
    <recommendedName>
        <fullName evidence="1">Integrase catalytic domain-containing protein</fullName>
    </recommendedName>
</protein>
<dbReference type="EMBL" id="JACGWN010000002">
    <property type="protein sequence ID" value="KAL0458136.1"/>
    <property type="molecule type" value="Genomic_DNA"/>
</dbReference>
<feature type="domain" description="Integrase catalytic" evidence="1">
    <location>
        <begin position="19"/>
        <end position="124"/>
    </location>
</feature>
<dbReference type="Gene3D" id="3.30.420.10">
    <property type="entry name" value="Ribonuclease H-like superfamily/Ribonuclease H"/>
    <property type="match status" value="1"/>
</dbReference>
<evidence type="ECO:0000313" key="2">
    <source>
        <dbReference type="EMBL" id="KAL0458136.1"/>
    </source>
</evidence>
<dbReference type="AlphaFoldDB" id="A0AAW2XWH2"/>
<dbReference type="InterPro" id="IPR050951">
    <property type="entry name" value="Retrovirus_Pol_polyprotein"/>
</dbReference>
<dbReference type="InterPro" id="IPR012337">
    <property type="entry name" value="RNaseH-like_sf"/>
</dbReference>
<comment type="caution">
    <text evidence="2">The sequence shown here is derived from an EMBL/GenBank/DDBJ whole genome shotgun (WGS) entry which is preliminary data.</text>
</comment>
<sequence length="124" mass="14193">MPMTCPLIHVPAEPLRTISTPFPFSQWAIDILGPFPVATRHHKFLLMAVDNFSKLVEAEPLARIMENEVIKFLWKNIIYRYGLPRVILSDNGDNFRDGRFKIGVLSKAFNNTSRPSLTPKPTDR</sequence>
<reference evidence="2" key="1">
    <citation type="submission" date="2020-06" db="EMBL/GenBank/DDBJ databases">
        <authorList>
            <person name="Li T."/>
            <person name="Hu X."/>
            <person name="Zhang T."/>
            <person name="Song X."/>
            <person name="Zhang H."/>
            <person name="Dai N."/>
            <person name="Sheng W."/>
            <person name="Hou X."/>
            <person name="Wei L."/>
        </authorList>
    </citation>
    <scope>NUCLEOTIDE SEQUENCE</scope>
    <source>
        <strain evidence="2">KEN1</strain>
        <tissue evidence="2">Leaf</tissue>
    </source>
</reference>
<dbReference type="InterPro" id="IPR036397">
    <property type="entry name" value="RNaseH_sf"/>
</dbReference>
<name>A0AAW2XWH2_9LAMI</name>
<dbReference type="InterPro" id="IPR001584">
    <property type="entry name" value="Integrase_cat-core"/>
</dbReference>
<evidence type="ECO:0000259" key="1">
    <source>
        <dbReference type="PROSITE" id="PS50994"/>
    </source>
</evidence>
<dbReference type="PANTHER" id="PTHR37984:SF5">
    <property type="entry name" value="PROTEIN NYNRIN-LIKE"/>
    <property type="match status" value="1"/>
</dbReference>
<dbReference type="PROSITE" id="PS50994">
    <property type="entry name" value="INTEGRASE"/>
    <property type="match status" value="1"/>
</dbReference>
<accession>A0AAW2XWH2</accession>
<dbReference type="Pfam" id="PF00665">
    <property type="entry name" value="rve"/>
    <property type="match status" value="1"/>
</dbReference>
<dbReference type="PANTHER" id="PTHR37984">
    <property type="entry name" value="PROTEIN CBG26694"/>
    <property type="match status" value="1"/>
</dbReference>
<organism evidence="2">
    <name type="scientific">Sesamum latifolium</name>
    <dbReference type="NCBI Taxonomy" id="2727402"/>
    <lineage>
        <taxon>Eukaryota</taxon>
        <taxon>Viridiplantae</taxon>
        <taxon>Streptophyta</taxon>
        <taxon>Embryophyta</taxon>
        <taxon>Tracheophyta</taxon>
        <taxon>Spermatophyta</taxon>
        <taxon>Magnoliopsida</taxon>
        <taxon>eudicotyledons</taxon>
        <taxon>Gunneridae</taxon>
        <taxon>Pentapetalae</taxon>
        <taxon>asterids</taxon>
        <taxon>lamiids</taxon>
        <taxon>Lamiales</taxon>
        <taxon>Pedaliaceae</taxon>
        <taxon>Sesamum</taxon>
    </lineage>
</organism>